<comment type="function">
    <text evidence="9">Mediates the uptake of pyruvate into mitochondria.</text>
</comment>
<keyword evidence="7 9" id="KW-0496">Mitochondrion</keyword>
<dbReference type="EMBL" id="CAJPIZ010014621">
    <property type="protein sequence ID" value="CAG2114864.1"/>
    <property type="molecule type" value="Genomic_DNA"/>
</dbReference>
<comment type="subcellular location">
    <subcellularLocation>
        <location evidence="1 9">Mitochondrion inner membrane</location>
        <topology evidence="1 9">Multi-pass membrane protein</topology>
    </subcellularLocation>
</comment>
<protein>
    <recommendedName>
        <fullName evidence="9">Mitochondrial pyruvate carrier</fullName>
    </recommendedName>
</protein>
<accession>A0A7R9KK22</accession>
<dbReference type="EMBL" id="CAJPIZ010002505">
    <property type="protein sequence ID" value="CAG2105140.1"/>
    <property type="molecule type" value="Genomic_DNA"/>
</dbReference>
<keyword evidence="5 9" id="KW-0999">Mitochondrion inner membrane</keyword>
<evidence type="ECO:0000256" key="9">
    <source>
        <dbReference type="RuleBase" id="RU363100"/>
    </source>
</evidence>
<dbReference type="GO" id="GO:0006850">
    <property type="term" value="P:pyruvate import into mitochondria"/>
    <property type="evidence" value="ECO:0007669"/>
    <property type="project" value="InterPro"/>
</dbReference>
<dbReference type="EMBL" id="OC857080">
    <property type="protein sequence ID" value="CAD7624710.1"/>
    <property type="molecule type" value="Genomic_DNA"/>
</dbReference>
<comment type="similarity">
    <text evidence="2 9">Belongs to the mitochondrial pyruvate carrier (MPC) (TC 2.A.105) family.</text>
</comment>
<dbReference type="InterPro" id="IPR005336">
    <property type="entry name" value="MPC"/>
</dbReference>
<name>A0A7R9KK22_9ACAR</name>
<keyword evidence="8" id="KW-0472">Membrane</keyword>
<dbReference type="AlphaFoldDB" id="A0A7R9KK22"/>
<reference evidence="10" key="1">
    <citation type="submission" date="2020-11" db="EMBL/GenBank/DDBJ databases">
        <authorList>
            <person name="Tran Van P."/>
        </authorList>
    </citation>
    <scope>NUCLEOTIDE SEQUENCE</scope>
</reference>
<organism evidence="10">
    <name type="scientific">Medioppia subpectinata</name>
    <dbReference type="NCBI Taxonomy" id="1979941"/>
    <lineage>
        <taxon>Eukaryota</taxon>
        <taxon>Metazoa</taxon>
        <taxon>Ecdysozoa</taxon>
        <taxon>Arthropoda</taxon>
        <taxon>Chelicerata</taxon>
        <taxon>Arachnida</taxon>
        <taxon>Acari</taxon>
        <taxon>Acariformes</taxon>
        <taxon>Sarcoptiformes</taxon>
        <taxon>Oribatida</taxon>
        <taxon>Brachypylina</taxon>
        <taxon>Oppioidea</taxon>
        <taxon>Oppiidae</taxon>
        <taxon>Medioppia</taxon>
    </lineage>
</organism>
<dbReference type="OrthoDB" id="1697690at2759"/>
<evidence type="ECO:0000256" key="7">
    <source>
        <dbReference type="ARBA" id="ARBA00023128"/>
    </source>
</evidence>
<dbReference type="EMBL" id="OC869196">
    <property type="protein sequence ID" value="CAD7634434.1"/>
    <property type="molecule type" value="Genomic_DNA"/>
</dbReference>
<evidence type="ECO:0000256" key="3">
    <source>
        <dbReference type="ARBA" id="ARBA00022448"/>
    </source>
</evidence>
<evidence type="ECO:0000256" key="1">
    <source>
        <dbReference type="ARBA" id="ARBA00004448"/>
    </source>
</evidence>
<keyword evidence="3 9" id="KW-0813">Transport</keyword>
<keyword evidence="6" id="KW-1133">Transmembrane helix</keyword>
<evidence type="ECO:0000256" key="4">
    <source>
        <dbReference type="ARBA" id="ARBA00022692"/>
    </source>
</evidence>
<dbReference type="Proteomes" id="UP000759131">
    <property type="component" value="Unassembled WGS sequence"/>
</dbReference>
<evidence type="ECO:0000256" key="5">
    <source>
        <dbReference type="ARBA" id="ARBA00022792"/>
    </source>
</evidence>
<evidence type="ECO:0000256" key="2">
    <source>
        <dbReference type="ARBA" id="ARBA00006416"/>
    </source>
</evidence>
<evidence type="ECO:0000313" key="12">
    <source>
        <dbReference type="Proteomes" id="UP000759131"/>
    </source>
</evidence>
<sequence>MTIALCVYSLLFMRFAIRVKPRNLLLFSCHLTNECAQVVQGLRLINHQYLTPQDNA</sequence>
<evidence type="ECO:0000313" key="11">
    <source>
        <dbReference type="EMBL" id="CAD7634434.1"/>
    </source>
</evidence>
<dbReference type="Pfam" id="PF03650">
    <property type="entry name" value="MPC"/>
    <property type="match status" value="1"/>
</dbReference>
<keyword evidence="12" id="KW-1185">Reference proteome</keyword>
<keyword evidence="4" id="KW-0812">Transmembrane</keyword>
<gene>
    <name evidence="11" type="ORF">OSB1V03_LOCUS14830</name>
    <name evidence="10" type="ORF">OSB1V03_LOCUS5151</name>
</gene>
<dbReference type="GO" id="GO:0005743">
    <property type="term" value="C:mitochondrial inner membrane"/>
    <property type="evidence" value="ECO:0007669"/>
    <property type="project" value="UniProtKB-SubCell"/>
</dbReference>
<evidence type="ECO:0000256" key="8">
    <source>
        <dbReference type="ARBA" id="ARBA00023136"/>
    </source>
</evidence>
<evidence type="ECO:0000313" key="10">
    <source>
        <dbReference type="EMBL" id="CAD7624710.1"/>
    </source>
</evidence>
<evidence type="ECO:0000256" key="6">
    <source>
        <dbReference type="ARBA" id="ARBA00022989"/>
    </source>
</evidence>
<proteinExistence type="inferred from homology"/>